<protein>
    <recommendedName>
        <fullName evidence="5">Peptidase S1 domain-containing protein</fullName>
    </recommendedName>
</protein>
<dbReference type="InterPro" id="IPR033116">
    <property type="entry name" value="TRYPSIN_SER"/>
</dbReference>
<dbReference type="PANTHER" id="PTHR24256">
    <property type="entry name" value="TRYPTASE-RELATED"/>
    <property type="match status" value="1"/>
</dbReference>
<dbReference type="FunFam" id="2.40.10.10:FF:000157">
    <property type="entry name" value="GH18608p"/>
    <property type="match status" value="1"/>
</dbReference>
<feature type="domain" description="Peptidase S1" evidence="5">
    <location>
        <begin position="65"/>
        <end position="311"/>
    </location>
</feature>
<dbReference type="PRINTS" id="PR00722">
    <property type="entry name" value="CHYMOTRYPSIN"/>
</dbReference>
<dbReference type="STRING" id="7260.B4NF92"/>
<evidence type="ECO:0000256" key="3">
    <source>
        <dbReference type="RuleBase" id="RU363034"/>
    </source>
</evidence>
<gene>
    <name evidence="6" type="primary">Dwil\GK19113</name>
    <name evidence="6" type="ORF">Dwil_GK19113</name>
</gene>
<dbReference type="InterPro" id="IPR009003">
    <property type="entry name" value="Peptidase_S1_PA"/>
</dbReference>
<name>B4NF92_DROWI</name>
<accession>B4NF92</accession>
<dbReference type="InterPro" id="IPR043504">
    <property type="entry name" value="Peptidase_S1_PA_chymotrypsin"/>
</dbReference>
<keyword evidence="7" id="KW-1185">Reference proteome</keyword>
<dbReference type="EMBL" id="CH964251">
    <property type="protein sequence ID" value="EDW82959.2"/>
    <property type="molecule type" value="Genomic_DNA"/>
</dbReference>
<dbReference type="OrthoDB" id="6339452at2759"/>
<dbReference type="SMART" id="SM00020">
    <property type="entry name" value="Tryp_SPc"/>
    <property type="match status" value="1"/>
</dbReference>
<dbReference type="PROSITE" id="PS50240">
    <property type="entry name" value="TRYPSIN_DOM"/>
    <property type="match status" value="1"/>
</dbReference>
<organism evidence="6 7">
    <name type="scientific">Drosophila willistoni</name>
    <name type="common">Fruit fly</name>
    <dbReference type="NCBI Taxonomy" id="7260"/>
    <lineage>
        <taxon>Eukaryota</taxon>
        <taxon>Metazoa</taxon>
        <taxon>Ecdysozoa</taxon>
        <taxon>Arthropoda</taxon>
        <taxon>Hexapoda</taxon>
        <taxon>Insecta</taxon>
        <taxon>Pterygota</taxon>
        <taxon>Neoptera</taxon>
        <taxon>Endopterygota</taxon>
        <taxon>Diptera</taxon>
        <taxon>Brachycera</taxon>
        <taxon>Muscomorpha</taxon>
        <taxon>Ephydroidea</taxon>
        <taxon>Drosophilidae</taxon>
        <taxon>Drosophila</taxon>
        <taxon>Sophophora</taxon>
    </lineage>
</organism>
<dbReference type="CDD" id="cd00190">
    <property type="entry name" value="Tryp_SPc"/>
    <property type="match status" value="1"/>
</dbReference>
<dbReference type="InterPro" id="IPR018114">
    <property type="entry name" value="TRYPSIN_HIS"/>
</dbReference>
<reference evidence="6 7" key="1">
    <citation type="journal article" date="2007" name="Nature">
        <title>Evolution of genes and genomes on the Drosophila phylogeny.</title>
        <authorList>
            <consortium name="Drosophila 12 Genomes Consortium"/>
            <person name="Clark A.G."/>
            <person name="Eisen M.B."/>
            <person name="Smith D.R."/>
            <person name="Bergman C.M."/>
            <person name="Oliver B."/>
            <person name="Markow T.A."/>
            <person name="Kaufman T.C."/>
            <person name="Kellis M."/>
            <person name="Gelbart W."/>
            <person name="Iyer V.N."/>
            <person name="Pollard D.A."/>
            <person name="Sackton T.B."/>
            <person name="Larracuente A.M."/>
            <person name="Singh N.D."/>
            <person name="Abad J.P."/>
            <person name="Abt D.N."/>
            <person name="Adryan B."/>
            <person name="Aguade M."/>
            <person name="Akashi H."/>
            <person name="Anderson W.W."/>
            <person name="Aquadro C.F."/>
            <person name="Ardell D.H."/>
            <person name="Arguello R."/>
            <person name="Artieri C.G."/>
            <person name="Barbash D.A."/>
            <person name="Barker D."/>
            <person name="Barsanti P."/>
            <person name="Batterham P."/>
            <person name="Batzoglou S."/>
            <person name="Begun D."/>
            <person name="Bhutkar A."/>
            <person name="Blanco E."/>
            <person name="Bosak S.A."/>
            <person name="Bradley R.K."/>
            <person name="Brand A.D."/>
            <person name="Brent M.R."/>
            <person name="Brooks A.N."/>
            <person name="Brown R.H."/>
            <person name="Butlin R.K."/>
            <person name="Caggese C."/>
            <person name="Calvi B.R."/>
            <person name="Bernardo de Carvalho A."/>
            <person name="Caspi A."/>
            <person name="Castrezana S."/>
            <person name="Celniker S.E."/>
            <person name="Chang J.L."/>
            <person name="Chapple C."/>
            <person name="Chatterji S."/>
            <person name="Chinwalla A."/>
            <person name="Civetta A."/>
            <person name="Clifton S.W."/>
            <person name="Comeron J.M."/>
            <person name="Costello J.C."/>
            <person name="Coyne J.A."/>
            <person name="Daub J."/>
            <person name="David R.G."/>
            <person name="Delcher A.L."/>
            <person name="Delehaunty K."/>
            <person name="Do C.B."/>
            <person name="Ebling H."/>
            <person name="Edwards K."/>
            <person name="Eickbush T."/>
            <person name="Evans J.D."/>
            <person name="Filipski A."/>
            <person name="Findeiss S."/>
            <person name="Freyhult E."/>
            <person name="Fulton L."/>
            <person name="Fulton R."/>
            <person name="Garcia A.C."/>
            <person name="Gardiner A."/>
            <person name="Garfield D.A."/>
            <person name="Garvin B.E."/>
            <person name="Gibson G."/>
            <person name="Gilbert D."/>
            <person name="Gnerre S."/>
            <person name="Godfrey J."/>
            <person name="Good R."/>
            <person name="Gotea V."/>
            <person name="Gravely B."/>
            <person name="Greenberg A.J."/>
            <person name="Griffiths-Jones S."/>
            <person name="Gross S."/>
            <person name="Guigo R."/>
            <person name="Gustafson E.A."/>
            <person name="Haerty W."/>
            <person name="Hahn M.W."/>
            <person name="Halligan D.L."/>
            <person name="Halpern A.L."/>
            <person name="Halter G.M."/>
            <person name="Han M.V."/>
            <person name="Heger A."/>
            <person name="Hillier L."/>
            <person name="Hinrichs A.S."/>
            <person name="Holmes I."/>
            <person name="Hoskins R.A."/>
            <person name="Hubisz M.J."/>
            <person name="Hultmark D."/>
            <person name="Huntley M.A."/>
            <person name="Jaffe D.B."/>
            <person name="Jagadeeshan S."/>
            <person name="Jeck W.R."/>
            <person name="Johnson J."/>
            <person name="Jones C.D."/>
            <person name="Jordan W.C."/>
            <person name="Karpen G.H."/>
            <person name="Kataoka E."/>
            <person name="Keightley P.D."/>
            <person name="Kheradpour P."/>
            <person name="Kirkness E.F."/>
            <person name="Koerich L.B."/>
            <person name="Kristiansen K."/>
            <person name="Kudrna D."/>
            <person name="Kulathinal R.J."/>
            <person name="Kumar S."/>
            <person name="Kwok R."/>
            <person name="Lander E."/>
            <person name="Langley C.H."/>
            <person name="Lapoint R."/>
            <person name="Lazzaro B.P."/>
            <person name="Lee S.J."/>
            <person name="Levesque L."/>
            <person name="Li R."/>
            <person name="Lin C.F."/>
            <person name="Lin M.F."/>
            <person name="Lindblad-Toh K."/>
            <person name="Llopart A."/>
            <person name="Long M."/>
            <person name="Low L."/>
            <person name="Lozovsky E."/>
            <person name="Lu J."/>
            <person name="Luo M."/>
            <person name="Machado C.A."/>
            <person name="Makalowski W."/>
            <person name="Marzo M."/>
            <person name="Matsuda M."/>
            <person name="Matzkin L."/>
            <person name="McAllister B."/>
            <person name="McBride C.S."/>
            <person name="McKernan B."/>
            <person name="McKernan K."/>
            <person name="Mendez-Lago M."/>
            <person name="Minx P."/>
            <person name="Mollenhauer M.U."/>
            <person name="Montooth K."/>
            <person name="Mount S.M."/>
            <person name="Mu X."/>
            <person name="Myers E."/>
            <person name="Negre B."/>
            <person name="Newfeld S."/>
            <person name="Nielsen R."/>
            <person name="Noor M.A."/>
            <person name="O'Grady P."/>
            <person name="Pachter L."/>
            <person name="Papaceit M."/>
            <person name="Parisi M.J."/>
            <person name="Parisi M."/>
            <person name="Parts L."/>
            <person name="Pedersen J.S."/>
            <person name="Pesole G."/>
            <person name="Phillippy A.M."/>
            <person name="Ponting C.P."/>
            <person name="Pop M."/>
            <person name="Porcelli D."/>
            <person name="Powell J.R."/>
            <person name="Prohaska S."/>
            <person name="Pruitt K."/>
            <person name="Puig M."/>
            <person name="Quesneville H."/>
            <person name="Ram K.R."/>
            <person name="Rand D."/>
            <person name="Rasmussen M.D."/>
            <person name="Reed L.K."/>
            <person name="Reenan R."/>
            <person name="Reily A."/>
            <person name="Remington K.A."/>
            <person name="Rieger T.T."/>
            <person name="Ritchie M.G."/>
            <person name="Robin C."/>
            <person name="Rogers Y.H."/>
            <person name="Rohde C."/>
            <person name="Rozas J."/>
            <person name="Rubenfield M.J."/>
            <person name="Ruiz A."/>
            <person name="Russo S."/>
            <person name="Salzberg S.L."/>
            <person name="Sanchez-Gracia A."/>
            <person name="Saranga D.J."/>
            <person name="Sato H."/>
            <person name="Schaeffer S.W."/>
            <person name="Schatz M.C."/>
            <person name="Schlenke T."/>
            <person name="Schwartz R."/>
            <person name="Segarra C."/>
            <person name="Singh R.S."/>
            <person name="Sirot L."/>
            <person name="Sirota M."/>
            <person name="Sisneros N.B."/>
            <person name="Smith C.D."/>
            <person name="Smith T.F."/>
            <person name="Spieth J."/>
            <person name="Stage D.E."/>
            <person name="Stark A."/>
            <person name="Stephan W."/>
            <person name="Strausberg R.L."/>
            <person name="Strempel S."/>
            <person name="Sturgill D."/>
            <person name="Sutton G."/>
            <person name="Sutton G.G."/>
            <person name="Tao W."/>
            <person name="Teichmann S."/>
            <person name="Tobari Y.N."/>
            <person name="Tomimura Y."/>
            <person name="Tsolas J.M."/>
            <person name="Valente V.L."/>
            <person name="Venter E."/>
            <person name="Venter J.C."/>
            <person name="Vicario S."/>
            <person name="Vieira F.G."/>
            <person name="Vilella A.J."/>
            <person name="Villasante A."/>
            <person name="Walenz B."/>
            <person name="Wang J."/>
            <person name="Wasserman M."/>
            <person name="Watts T."/>
            <person name="Wilson D."/>
            <person name="Wilson R.K."/>
            <person name="Wing R.A."/>
            <person name="Wolfner M.F."/>
            <person name="Wong A."/>
            <person name="Wong G.K."/>
            <person name="Wu C.I."/>
            <person name="Wu G."/>
            <person name="Yamamoto D."/>
            <person name="Yang H.P."/>
            <person name="Yang S.P."/>
            <person name="Yorke J.A."/>
            <person name="Yoshida K."/>
            <person name="Zdobnov E."/>
            <person name="Zhang P."/>
            <person name="Zhang Y."/>
            <person name="Zimin A.V."/>
            <person name="Baldwin J."/>
            <person name="Abdouelleil A."/>
            <person name="Abdulkadir J."/>
            <person name="Abebe A."/>
            <person name="Abera B."/>
            <person name="Abreu J."/>
            <person name="Acer S.C."/>
            <person name="Aftuck L."/>
            <person name="Alexander A."/>
            <person name="An P."/>
            <person name="Anderson E."/>
            <person name="Anderson S."/>
            <person name="Arachi H."/>
            <person name="Azer M."/>
            <person name="Bachantsang P."/>
            <person name="Barry A."/>
            <person name="Bayul T."/>
            <person name="Berlin A."/>
            <person name="Bessette D."/>
            <person name="Bloom T."/>
            <person name="Blye J."/>
            <person name="Boguslavskiy L."/>
            <person name="Bonnet C."/>
            <person name="Boukhgalter B."/>
            <person name="Bourzgui I."/>
            <person name="Brown A."/>
            <person name="Cahill P."/>
            <person name="Channer S."/>
            <person name="Cheshatsang Y."/>
            <person name="Chuda L."/>
            <person name="Citroen M."/>
            <person name="Collymore A."/>
            <person name="Cooke P."/>
            <person name="Costello M."/>
            <person name="D'Aco K."/>
            <person name="Daza R."/>
            <person name="De Haan G."/>
            <person name="DeGray S."/>
            <person name="DeMaso C."/>
            <person name="Dhargay N."/>
            <person name="Dooley K."/>
            <person name="Dooley E."/>
            <person name="Doricent M."/>
            <person name="Dorje P."/>
            <person name="Dorjee K."/>
            <person name="Dupes A."/>
            <person name="Elong R."/>
            <person name="Falk J."/>
            <person name="Farina A."/>
            <person name="Faro S."/>
            <person name="Ferguson D."/>
            <person name="Fisher S."/>
            <person name="Foley C.D."/>
            <person name="Franke A."/>
            <person name="Friedrich D."/>
            <person name="Gadbois L."/>
            <person name="Gearin G."/>
            <person name="Gearin C.R."/>
            <person name="Giannoukos G."/>
            <person name="Goode T."/>
            <person name="Graham J."/>
            <person name="Grandbois E."/>
            <person name="Grewal S."/>
            <person name="Gyaltsen K."/>
            <person name="Hafez N."/>
            <person name="Hagos B."/>
            <person name="Hall J."/>
            <person name="Henson C."/>
            <person name="Hollinger A."/>
            <person name="Honan T."/>
            <person name="Huard M.D."/>
            <person name="Hughes L."/>
            <person name="Hurhula B."/>
            <person name="Husby M.E."/>
            <person name="Kamat A."/>
            <person name="Kanga B."/>
            <person name="Kashin S."/>
            <person name="Khazanovich D."/>
            <person name="Kisner P."/>
            <person name="Lance K."/>
            <person name="Lara M."/>
            <person name="Lee W."/>
            <person name="Lennon N."/>
            <person name="Letendre F."/>
            <person name="LeVine R."/>
            <person name="Lipovsky A."/>
            <person name="Liu X."/>
            <person name="Liu J."/>
            <person name="Liu S."/>
            <person name="Lokyitsang T."/>
            <person name="Lokyitsang Y."/>
            <person name="Lubonja R."/>
            <person name="Lui A."/>
            <person name="MacDonald P."/>
            <person name="Magnisalis V."/>
            <person name="Maru K."/>
            <person name="Matthews C."/>
            <person name="McCusker W."/>
            <person name="McDonough S."/>
            <person name="Mehta T."/>
            <person name="Meldrim J."/>
            <person name="Meneus L."/>
            <person name="Mihai O."/>
            <person name="Mihalev A."/>
            <person name="Mihova T."/>
            <person name="Mittelman R."/>
            <person name="Mlenga V."/>
            <person name="Montmayeur A."/>
            <person name="Mulrain L."/>
            <person name="Navidi A."/>
            <person name="Naylor J."/>
            <person name="Negash T."/>
            <person name="Nguyen T."/>
            <person name="Nguyen N."/>
            <person name="Nicol R."/>
            <person name="Norbu C."/>
            <person name="Norbu N."/>
            <person name="Novod N."/>
            <person name="O'Neill B."/>
            <person name="Osman S."/>
            <person name="Markiewicz E."/>
            <person name="Oyono O.L."/>
            <person name="Patti C."/>
            <person name="Phunkhang P."/>
            <person name="Pierre F."/>
            <person name="Priest M."/>
            <person name="Raghuraman S."/>
            <person name="Rege F."/>
            <person name="Reyes R."/>
            <person name="Rise C."/>
            <person name="Rogov P."/>
            <person name="Ross K."/>
            <person name="Ryan E."/>
            <person name="Settipalli S."/>
            <person name="Shea T."/>
            <person name="Sherpa N."/>
            <person name="Shi L."/>
            <person name="Shih D."/>
            <person name="Sparrow T."/>
            <person name="Spaulding J."/>
            <person name="Stalker J."/>
            <person name="Stange-Thomann N."/>
            <person name="Stavropoulos S."/>
            <person name="Stone C."/>
            <person name="Strader C."/>
            <person name="Tesfaye S."/>
            <person name="Thomson T."/>
            <person name="Thoulutsang Y."/>
            <person name="Thoulutsang D."/>
            <person name="Topham K."/>
            <person name="Topping I."/>
            <person name="Tsamla T."/>
            <person name="Vassiliev H."/>
            <person name="Vo A."/>
            <person name="Wangchuk T."/>
            <person name="Wangdi T."/>
            <person name="Weiand M."/>
            <person name="Wilkinson J."/>
            <person name="Wilson A."/>
            <person name="Yadav S."/>
            <person name="Young G."/>
            <person name="Yu Q."/>
            <person name="Zembek L."/>
            <person name="Zhong D."/>
            <person name="Zimmer A."/>
            <person name="Zwirko Z."/>
            <person name="Jaffe D.B."/>
            <person name="Alvarez P."/>
            <person name="Brockman W."/>
            <person name="Butler J."/>
            <person name="Chin C."/>
            <person name="Gnerre S."/>
            <person name="Grabherr M."/>
            <person name="Kleber M."/>
            <person name="Mauceli E."/>
            <person name="MacCallum I."/>
        </authorList>
    </citation>
    <scope>NUCLEOTIDE SEQUENCE [LARGE SCALE GENOMIC DNA]</scope>
    <source>
        <strain evidence="7">Tucson 14030-0811.24</strain>
    </source>
</reference>
<dbReference type="Proteomes" id="UP000007798">
    <property type="component" value="Unassembled WGS sequence"/>
</dbReference>
<keyword evidence="3" id="KW-0645">Protease</keyword>
<evidence type="ECO:0000259" key="5">
    <source>
        <dbReference type="PROSITE" id="PS50240"/>
    </source>
</evidence>
<evidence type="ECO:0000256" key="1">
    <source>
        <dbReference type="ARBA" id="ARBA00023157"/>
    </source>
</evidence>
<dbReference type="MEROPS" id="S01.B26"/>
<keyword evidence="3" id="KW-0378">Hydrolase</keyword>
<dbReference type="SUPFAM" id="SSF50494">
    <property type="entry name" value="Trypsin-like serine proteases"/>
    <property type="match status" value="1"/>
</dbReference>
<dbReference type="SMR" id="B4NF92"/>
<feature type="signal peptide" evidence="4">
    <location>
        <begin position="1"/>
        <end position="18"/>
    </location>
</feature>
<dbReference type="InParanoid" id="B4NF92"/>
<dbReference type="GO" id="GO:0004252">
    <property type="term" value="F:serine-type endopeptidase activity"/>
    <property type="evidence" value="ECO:0007669"/>
    <property type="project" value="InterPro"/>
</dbReference>
<evidence type="ECO:0000313" key="7">
    <source>
        <dbReference type="Proteomes" id="UP000007798"/>
    </source>
</evidence>
<keyword evidence="4" id="KW-0732">Signal</keyword>
<dbReference type="AlphaFoldDB" id="B4NF92"/>
<dbReference type="eggNOG" id="KOG3627">
    <property type="taxonomic scope" value="Eukaryota"/>
</dbReference>
<proteinExistence type="inferred from homology"/>
<dbReference type="InterPro" id="IPR001254">
    <property type="entry name" value="Trypsin_dom"/>
</dbReference>
<dbReference type="PROSITE" id="PS00134">
    <property type="entry name" value="TRYPSIN_HIS"/>
    <property type="match status" value="1"/>
</dbReference>
<evidence type="ECO:0000256" key="4">
    <source>
        <dbReference type="SAM" id="SignalP"/>
    </source>
</evidence>
<dbReference type="PROSITE" id="PS00135">
    <property type="entry name" value="TRYPSIN_SER"/>
    <property type="match status" value="1"/>
</dbReference>
<feature type="chain" id="PRO_5006458400" description="Peptidase S1 domain-containing protein" evidence="4">
    <location>
        <begin position="19"/>
        <end position="313"/>
    </location>
</feature>
<dbReference type="Pfam" id="PF00089">
    <property type="entry name" value="Trypsin"/>
    <property type="match status" value="1"/>
</dbReference>
<dbReference type="InterPro" id="IPR001314">
    <property type="entry name" value="Peptidase_S1A"/>
</dbReference>
<dbReference type="Gene3D" id="2.40.10.10">
    <property type="entry name" value="Trypsin-like serine proteases"/>
    <property type="match status" value="2"/>
</dbReference>
<dbReference type="FunCoup" id="B4NF92">
    <property type="interactions" value="8"/>
</dbReference>
<evidence type="ECO:0000256" key="2">
    <source>
        <dbReference type="ARBA" id="ARBA00024195"/>
    </source>
</evidence>
<keyword evidence="1" id="KW-1015">Disulfide bond</keyword>
<keyword evidence="3" id="KW-0720">Serine protease</keyword>
<comment type="similarity">
    <text evidence="2">Belongs to the peptidase S1 family. CLIP subfamily.</text>
</comment>
<dbReference type="HOGENOM" id="CLU_006842_0_3_1"/>
<dbReference type="GO" id="GO:0006508">
    <property type="term" value="P:proteolysis"/>
    <property type="evidence" value="ECO:0007669"/>
    <property type="project" value="UniProtKB-KW"/>
</dbReference>
<evidence type="ECO:0000313" key="6">
    <source>
        <dbReference type="EMBL" id="EDW82959.2"/>
    </source>
</evidence>
<dbReference type="InterPro" id="IPR051487">
    <property type="entry name" value="Ser/Thr_Proteases_Immune/Dev"/>
</dbReference>
<sequence length="313" mass="34869">MSLMPVFFLALLLALGAANFADIVKSCTKYKKDIFEKQVAYSFLFPGAPIEYKTLDNCHSYTPLIVGGTPAEPKEFPHAARLGIRATTSRNHINWFCGGTLIHERFVLTAAHCLEAEQGEVNIVRLGELDFDTDSDDAAPKDYEVADYTVHPNFTDPELYNDIGLVKLAEPVKFDVYKHPACLPFSDGRNDATYIAVGWGSTSDAMKPSPKLLKVQLDRYADRICNQVVGIRNDYPRGYESISQMCVGSDKPMDTCNGDSGGPILVYHKDYPCMYHVMGITSSGISCGAPKIPSIYTRVYYYLDWIEKIITKN</sequence>